<protein>
    <submittedName>
        <fullName evidence="1">Uncharacterized protein</fullName>
    </submittedName>
</protein>
<name>A0ABM7T4P1_9CLOT</name>
<evidence type="ECO:0000313" key="1">
    <source>
        <dbReference type="EMBL" id="BCZ45893.1"/>
    </source>
</evidence>
<dbReference type="Proteomes" id="UP000824633">
    <property type="component" value="Chromosome"/>
</dbReference>
<accession>A0ABM7T4P1</accession>
<proteinExistence type="predicted"/>
<gene>
    <name evidence="1" type="ORF">psyc5s11_19600</name>
</gene>
<dbReference type="RefSeq" id="WP_224037432.1">
    <property type="nucleotide sequence ID" value="NZ_AP024849.1"/>
</dbReference>
<sequence>MNTLEQFKFYPLFSELEGVKNITVHNIDKNLNKKIEENDICMGNRQVGSRSYHIFYFKNDKFSLYYHGGGTDSLYSSESLDEILEYANNLKPEDFE</sequence>
<organism evidence="1 2">
    <name type="scientific">Clostridium gelidum</name>
    <dbReference type="NCBI Taxonomy" id="704125"/>
    <lineage>
        <taxon>Bacteria</taxon>
        <taxon>Bacillati</taxon>
        <taxon>Bacillota</taxon>
        <taxon>Clostridia</taxon>
        <taxon>Eubacteriales</taxon>
        <taxon>Clostridiaceae</taxon>
        <taxon>Clostridium</taxon>
    </lineage>
</organism>
<reference evidence="2" key="1">
    <citation type="submission" date="2021-07" db="EMBL/GenBank/DDBJ databases">
        <title>Complete genome sequencing of a Clostridium isolate.</title>
        <authorList>
            <person name="Ueki A."/>
            <person name="Tonouchi A."/>
        </authorList>
    </citation>
    <scope>NUCLEOTIDE SEQUENCE [LARGE SCALE GENOMIC DNA]</scope>
    <source>
        <strain evidence="2">C5S11</strain>
    </source>
</reference>
<keyword evidence="2" id="KW-1185">Reference proteome</keyword>
<dbReference type="EMBL" id="AP024849">
    <property type="protein sequence ID" value="BCZ45893.1"/>
    <property type="molecule type" value="Genomic_DNA"/>
</dbReference>
<evidence type="ECO:0000313" key="2">
    <source>
        <dbReference type="Proteomes" id="UP000824633"/>
    </source>
</evidence>